<evidence type="ECO:0000313" key="2">
    <source>
        <dbReference type="EMBL" id="SPY94575.1"/>
    </source>
</evidence>
<dbReference type="EMBL" id="UAUE01000003">
    <property type="protein sequence ID" value="SPY94575.1"/>
    <property type="molecule type" value="Genomic_DNA"/>
</dbReference>
<feature type="coiled-coil region" evidence="1">
    <location>
        <begin position="4"/>
        <end position="31"/>
    </location>
</feature>
<keyword evidence="1" id="KW-0175">Coiled coil</keyword>
<protein>
    <submittedName>
        <fullName evidence="2">Uncharacterized protein</fullName>
    </submittedName>
</protein>
<reference evidence="2 3" key="1">
    <citation type="submission" date="2018-06" db="EMBL/GenBank/DDBJ databases">
        <authorList>
            <consortium name="Pathogen Informatics"/>
            <person name="Doyle S."/>
        </authorList>
    </citation>
    <scope>NUCLEOTIDE SEQUENCE [LARGE SCALE GENOMIC DNA]</scope>
    <source>
        <strain evidence="2 3">NCTC10975</strain>
    </source>
</reference>
<dbReference type="Proteomes" id="UP000251485">
    <property type="component" value="Unassembled WGS sequence"/>
</dbReference>
<dbReference type="AlphaFoldDB" id="A0A2X2C367"/>
<gene>
    <name evidence="2" type="ORF">NCTC10975_00919</name>
</gene>
<name>A0A2X2C367_PROMI</name>
<organism evidence="2 3">
    <name type="scientific">Proteus mirabilis</name>
    <dbReference type="NCBI Taxonomy" id="584"/>
    <lineage>
        <taxon>Bacteria</taxon>
        <taxon>Pseudomonadati</taxon>
        <taxon>Pseudomonadota</taxon>
        <taxon>Gammaproteobacteria</taxon>
        <taxon>Enterobacterales</taxon>
        <taxon>Morganellaceae</taxon>
        <taxon>Proteus</taxon>
    </lineage>
</organism>
<evidence type="ECO:0000313" key="3">
    <source>
        <dbReference type="Proteomes" id="UP000251485"/>
    </source>
</evidence>
<proteinExistence type="predicted"/>
<sequence length="120" mass="13512">MHPLEAALLELEEAKKRLANIDKQYQAQVAVINKLKATPEGLALADPVKNPLVYKMDGKEYKDVKFDDPELLKAILNKEENFASIVSLKYKNQFKGAKLFEVVVILSFLGDSILKNSYSN</sequence>
<accession>A0A2X2C367</accession>
<evidence type="ECO:0000256" key="1">
    <source>
        <dbReference type="SAM" id="Coils"/>
    </source>
</evidence>